<accession>A0AAE7XQU8</accession>
<evidence type="ECO:0000313" key="1">
    <source>
        <dbReference type="EMBL" id="QZE59524.1"/>
    </source>
</evidence>
<organism evidence="1 2">
    <name type="scientific">Erwinia phage pEa_SNUABM_2</name>
    <dbReference type="NCBI Taxonomy" id="2869547"/>
    <lineage>
        <taxon>Viruses</taxon>
        <taxon>Duplodnaviria</taxon>
        <taxon>Heunggongvirae</taxon>
        <taxon>Uroviricota</taxon>
        <taxon>Caudoviricetes</taxon>
        <taxon>Alexandravirus</taxon>
        <taxon>Alexandravirus SNUABM2</taxon>
    </lineage>
</organism>
<gene>
    <name evidence="1" type="ORF">pEaSNUABM2_00280</name>
</gene>
<keyword evidence="2" id="KW-1185">Reference proteome</keyword>
<proteinExistence type="predicted"/>
<dbReference type="Proteomes" id="UP000827974">
    <property type="component" value="Segment"/>
</dbReference>
<protein>
    <submittedName>
        <fullName evidence="1">Uncharacterized protein</fullName>
    </submittedName>
</protein>
<evidence type="ECO:0000313" key="2">
    <source>
        <dbReference type="Proteomes" id="UP000827974"/>
    </source>
</evidence>
<dbReference type="EMBL" id="MZ443786">
    <property type="protein sequence ID" value="QZE59524.1"/>
    <property type="molecule type" value="Genomic_DNA"/>
</dbReference>
<name>A0AAE7XQU8_9CAUD</name>
<sequence length="105" mass="12128">MLRKLWVAMGFMFPTVRDALNSGAHCTRIGYRNYCVRSSGGFAEAFSDHLIQYRGSSMSLARNEDRHEDVLNKARHLEYPCVIYFNDNTFNSIPVEEPHIRYPAP</sequence>
<reference evidence="1 2" key="1">
    <citation type="submission" date="2021-06" db="EMBL/GenBank/DDBJ databases">
        <title>Complete genome sequence of Erwinia phage pEa_SNUABM_2.</title>
        <authorList>
            <person name="Kim S.G."/>
            <person name="Park S.C."/>
        </authorList>
    </citation>
    <scope>NUCLEOTIDE SEQUENCE [LARGE SCALE GENOMIC DNA]</scope>
</reference>